<organism evidence="2 3">
    <name type="scientific">Derxia gummosa DSM 723</name>
    <dbReference type="NCBI Taxonomy" id="1121388"/>
    <lineage>
        <taxon>Bacteria</taxon>
        <taxon>Pseudomonadati</taxon>
        <taxon>Pseudomonadota</taxon>
        <taxon>Betaproteobacteria</taxon>
        <taxon>Burkholderiales</taxon>
        <taxon>Alcaligenaceae</taxon>
        <taxon>Derxia</taxon>
    </lineage>
</organism>
<reference evidence="3" key="2">
    <citation type="journal article" date="2002" name="J. Mol. Evol.">
        <title>Classification and phylogenetic analysis of the cAMP-dependent protein kinase regulatory subunit family.</title>
        <authorList>
            <person name="Canaves J.M."/>
            <person name="Taylor S.S."/>
        </authorList>
    </citation>
    <scope>NUCLEOTIDE SEQUENCE</scope>
</reference>
<dbReference type="PANTHER" id="PTHR24567:SF74">
    <property type="entry name" value="HTH-TYPE TRANSCRIPTIONAL REGULATOR ARCR"/>
    <property type="match status" value="1"/>
</dbReference>
<reference evidence="3" key="1">
    <citation type="journal article" date="1982" name="Nucleic Acids Res.">
        <title>Molecular cloning and nucleotide sequencing of the gene for E. coli cAMP receptor protein.</title>
        <authorList>
            <person name="Aiba H."/>
            <person name="Fujimoto S."/>
            <person name="Ozaki N."/>
        </authorList>
    </citation>
    <scope>NUCLEOTIDE SEQUENCE</scope>
</reference>
<dbReference type="InterPro" id="IPR014710">
    <property type="entry name" value="RmlC-like_jellyroll"/>
</dbReference>
<dbReference type="PROSITE" id="PS50042">
    <property type="entry name" value="CNMP_BINDING_3"/>
    <property type="match status" value="1"/>
</dbReference>
<dbReference type="InterPro" id="IPR000595">
    <property type="entry name" value="cNMP-bd_dom"/>
</dbReference>
<reference evidence="3" key="3">
    <citation type="journal article" date="2002" name="Physiol. Rev.">
        <title>Cyclic nucleotide-gated ion channels.</title>
        <authorList>
            <person name="Kaupp U.B."/>
            <person name="Seifert R."/>
        </authorList>
    </citation>
    <scope>NUCLEOTIDE SEQUENCE</scope>
</reference>
<accession>A0A8B6XAX0</accession>
<evidence type="ECO:0000313" key="3">
    <source>
        <dbReference type="RefSeq" id="WP_051379140.1"/>
    </source>
</evidence>
<dbReference type="AlphaFoldDB" id="A0A8B6XAX0"/>
<dbReference type="InterPro" id="IPR018490">
    <property type="entry name" value="cNMP-bd_dom_sf"/>
</dbReference>
<dbReference type="InterPro" id="IPR018488">
    <property type="entry name" value="cNMP-bd_CS"/>
</dbReference>
<name>A0A8B6XAX0_9BURK</name>
<dbReference type="InterPro" id="IPR050397">
    <property type="entry name" value="Env_Response_Regulators"/>
</dbReference>
<dbReference type="Gene3D" id="2.60.120.10">
    <property type="entry name" value="Jelly Rolls"/>
    <property type="match status" value="1"/>
</dbReference>
<evidence type="ECO:0000259" key="1">
    <source>
        <dbReference type="PROSITE" id="PS50042"/>
    </source>
</evidence>
<proteinExistence type="predicted"/>
<evidence type="ECO:0000313" key="2">
    <source>
        <dbReference type="Proteomes" id="UP000675920"/>
    </source>
</evidence>
<dbReference type="GO" id="GO:0003700">
    <property type="term" value="F:DNA-binding transcription factor activity"/>
    <property type="evidence" value="ECO:0007669"/>
    <property type="project" value="TreeGrafter"/>
</dbReference>
<keyword evidence="2" id="KW-1185">Reference proteome</keyword>
<protein>
    <submittedName>
        <fullName evidence="3">Cyclic nucleotide-binding domain-containing protein</fullName>
    </submittedName>
</protein>
<dbReference type="Pfam" id="PF00027">
    <property type="entry name" value="cNMP_binding"/>
    <property type="match status" value="1"/>
</dbReference>
<reference evidence="3" key="5">
    <citation type="submission" date="2025-08" db="UniProtKB">
        <authorList>
            <consortium name="RefSeq"/>
        </authorList>
    </citation>
    <scope>IDENTIFICATION</scope>
</reference>
<dbReference type="PROSITE" id="PS00888">
    <property type="entry name" value="CNMP_BINDING_1"/>
    <property type="match status" value="1"/>
</dbReference>
<dbReference type="RefSeq" id="WP_051379140.1">
    <property type="nucleotide sequence ID" value="NZ_KI519500.1"/>
</dbReference>
<dbReference type="Proteomes" id="UP000675920">
    <property type="component" value="Unplaced"/>
</dbReference>
<dbReference type="GO" id="GO:0005829">
    <property type="term" value="C:cytosol"/>
    <property type="evidence" value="ECO:0007669"/>
    <property type="project" value="TreeGrafter"/>
</dbReference>
<reference evidence="3" key="4">
    <citation type="journal article" date="2007" name="J. Genet. Genomics">
        <title>Molecular mechanisms of cyclic nucleotide-gated ion channel gating.</title>
        <authorList>
            <person name="Wang Z."/>
            <person name="Jiang Y."/>
            <person name="Lu L."/>
            <person name="Huang R."/>
            <person name="Hou Q."/>
            <person name="Shi F."/>
        </authorList>
    </citation>
    <scope>NUCLEOTIDE SEQUENCE</scope>
</reference>
<feature type="domain" description="Cyclic nucleotide-binding" evidence="1">
    <location>
        <begin position="38"/>
        <end position="158"/>
    </location>
</feature>
<dbReference type="PANTHER" id="PTHR24567">
    <property type="entry name" value="CRP FAMILY TRANSCRIPTIONAL REGULATORY PROTEIN"/>
    <property type="match status" value="1"/>
</dbReference>
<dbReference type="OrthoDB" id="8589195at2"/>
<sequence>MTSLTTYQDRLRYLGCRYEGSASRYAEQIHVLVHRSPMLQDRTLEEVRRLAGFMDLWTAGAGTCVIGEGEPGDFMLLVISGSVEVVKRDRWGMTKRIAIVRPGETLGEMSMLDGEPRFASCQLLEDATFAVLHGRHFEELVDREPELASRILLKLNRMLSQRLRQTGAKLVAYMETMRSN</sequence>
<dbReference type="CDD" id="cd00038">
    <property type="entry name" value="CAP_ED"/>
    <property type="match status" value="1"/>
</dbReference>
<dbReference type="SUPFAM" id="SSF51206">
    <property type="entry name" value="cAMP-binding domain-like"/>
    <property type="match status" value="1"/>
</dbReference>
<dbReference type="SMART" id="SM00100">
    <property type="entry name" value="cNMP"/>
    <property type="match status" value="1"/>
</dbReference>